<protein>
    <submittedName>
        <fullName evidence="1">Uncharacterized protein</fullName>
    </submittedName>
</protein>
<organism evidence="1">
    <name type="scientific">hydrothermal vent metagenome</name>
    <dbReference type="NCBI Taxonomy" id="652676"/>
    <lineage>
        <taxon>unclassified sequences</taxon>
        <taxon>metagenomes</taxon>
        <taxon>ecological metagenomes</taxon>
    </lineage>
</organism>
<dbReference type="EMBL" id="UOEL01000136">
    <property type="protein sequence ID" value="VAW16788.1"/>
    <property type="molecule type" value="Genomic_DNA"/>
</dbReference>
<accession>A0A3B0TFT5</accession>
<sequence length="185" mass="21711">PVKSTAISKNELQKYEGTYLFYNNEDYSIQEIKLKGDSLIYQDTDDEKIGELLPLGNHNFAYIEGNNNESRIKFVINQDGKQFTFDDREGDMPRLFKELITHEYSANELEQFVGTYYNKEFQIGKELRLENETLFYYYRNGAWKTEVSTLSKGLLEIPSCPMEFLRDNENEIIGFTMKGVLFEKI</sequence>
<proteinExistence type="predicted"/>
<gene>
    <name evidence="1" type="ORF">MNBD_BACTEROID03-1446</name>
</gene>
<dbReference type="AlphaFoldDB" id="A0A3B0TFT5"/>
<reference evidence="1" key="1">
    <citation type="submission" date="2018-06" db="EMBL/GenBank/DDBJ databases">
        <authorList>
            <person name="Zhirakovskaya E."/>
        </authorList>
    </citation>
    <scope>NUCLEOTIDE SEQUENCE</scope>
</reference>
<evidence type="ECO:0000313" key="1">
    <source>
        <dbReference type="EMBL" id="VAW16788.1"/>
    </source>
</evidence>
<name>A0A3B0TFT5_9ZZZZ</name>
<feature type="non-terminal residue" evidence="1">
    <location>
        <position position="1"/>
    </location>
</feature>